<dbReference type="Pfam" id="PF13612">
    <property type="entry name" value="DDE_Tnp_1_3"/>
    <property type="match status" value="1"/>
</dbReference>
<dbReference type="InterPro" id="IPR025668">
    <property type="entry name" value="Tnp_DDE_dom"/>
</dbReference>
<evidence type="ECO:0000313" key="2">
    <source>
        <dbReference type="EMBL" id="AUB40053.1"/>
    </source>
</evidence>
<gene>
    <name evidence="2" type="ORF">COO91_06050</name>
</gene>
<accession>A0A2K8SXI2</accession>
<proteinExistence type="predicted"/>
<dbReference type="KEGG" id="nfl:COO91_06050"/>
<dbReference type="AlphaFoldDB" id="A0A2K8SXI2"/>
<protein>
    <submittedName>
        <fullName evidence="2">Putative transposase</fullName>
    </submittedName>
</protein>
<sequence>MVSSNIKVVNELGQLLNVTLTPGNIDDRQPVPNLLSELFGKIFGVSEAHRRYRGYVSQKLADQLLEDFGIQFFAKPRRNMKNKLMLLHDKLLSRKRSIIETINDQLKNISQIEHSRHRSPVNFCVNVLCGLIAYCHQPKKPSLQMEWLLSQTA</sequence>
<organism evidence="2 3">
    <name type="scientific">Nostoc flagelliforme CCNUN1</name>
    <dbReference type="NCBI Taxonomy" id="2038116"/>
    <lineage>
        <taxon>Bacteria</taxon>
        <taxon>Bacillati</taxon>
        <taxon>Cyanobacteriota</taxon>
        <taxon>Cyanophyceae</taxon>
        <taxon>Nostocales</taxon>
        <taxon>Nostocaceae</taxon>
        <taxon>Nostoc</taxon>
    </lineage>
</organism>
<evidence type="ECO:0000313" key="3">
    <source>
        <dbReference type="Proteomes" id="UP000232003"/>
    </source>
</evidence>
<dbReference type="Proteomes" id="UP000232003">
    <property type="component" value="Chromosome"/>
</dbReference>
<dbReference type="EMBL" id="CP024785">
    <property type="protein sequence ID" value="AUB40053.1"/>
    <property type="molecule type" value="Genomic_DNA"/>
</dbReference>
<evidence type="ECO:0000259" key="1">
    <source>
        <dbReference type="Pfam" id="PF13612"/>
    </source>
</evidence>
<name>A0A2K8SXI2_9NOSO</name>
<reference evidence="2 3" key="1">
    <citation type="submission" date="2017-11" db="EMBL/GenBank/DDBJ databases">
        <title>Complete genome of a free-living desiccation-tolerant cyanobacterium and its photosynthetic adaptation to extreme terrestrial habitat.</title>
        <authorList>
            <person name="Shang J."/>
        </authorList>
    </citation>
    <scope>NUCLEOTIDE SEQUENCE [LARGE SCALE GENOMIC DNA]</scope>
    <source>
        <strain evidence="2 3">CCNUN1</strain>
    </source>
</reference>
<keyword evidence="3" id="KW-1185">Reference proteome</keyword>
<feature type="domain" description="Transposase DDE" evidence="1">
    <location>
        <begin position="8"/>
        <end position="119"/>
    </location>
</feature>